<dbReference type="GO" id="GO:0005789">
    <property type="term" value="C:endoplasmic reticulum membrane"/>
    <property type="evidence" value="ECO:0007669"/>
    <property type="project" value="UniProtKB-SubCell"/>
</dbReference>
<dbReference type="Pfam" id="PF13848">
    <property type="entry name" value="Thioredoxin_6"/>
    <property type="match status" value="1"/>
</dbReference>
<dbReference type="InterPro" id="IPR052250">
    <property type="entry name" value="PDI_TMX3"/>
</dbReference>
<keyword evidence="10" id="KW-1185">Reference proteome</keyword>
<dbReference type="InterPro" id="IPR017937">
    <property type="entry name" value="Thioredoxin_CS"/>
</dbReference>
<dbReference type="Gene3D" id="3.40.30.10">
    <property type="entry name" value="Glutaredoxin"/>
    <property type="match status" value="3"/>
</dbReference>
<dbReference type="InterPro" id="IPR013766">
    <property type="entry name" value="Thioredoxin_domain"/>
</dbReference>
<feature type="signal peptide" evidence="7">
    <location>
        <begin position="1"/>
        <end position="20"/>
    </location>
</feature>
<feature type="domain" description="Thioredoxin" evidence="8">
    <location>
        <begin position="145"/>
        <end position="266"/>
    </location>
</feature>
<dbReference type="STRING" id="1051891.A0A0C3QA67"/>
<dbReference type="PROSITE" id="PS51352">
    <property type="entry name" value="THIOREDOXIN_2"/>
    <property type="match status" value="2"/>
</dbReference>
<dbReference type="PROSITE" id="PS00194">
    <property type="entry name" value="THIOREDOXIN_1"/>
    <property type="match status" value="1"/>
</dbReference>
<feature type="domain" description="Thioredoxin" evidence="8">
    <location>
        <begin position="15"/>
        <end position="136"/>
    </location>
</feature>
<dbReference type="Proteomes" id="UP000054248">
    <property type="component" value="Unassembled WGS sequence"/>
</dbReference>
<dbReference type="InterPro" id="IPR036249">
    <property type="entry name" value="Thioredoxin-like_sf"/>
</dbReference>
<comment type="function">
    <text evidence="5">Probable disulfide isomerase, which participates in the folding of proteins containing disulfide bonds. May act as a dithiol oxidase. Acts as a regulator of endoplasmic reticulum-mitochondria contact sites via its ability to regulate redox signals.</text>
</comment>
<comment type="subcellular location">
    <subcellularLocation>
        <location evidence="1">Endoplasmic reticulum membrane</location>
        <topology evidence="1">Single-pass membrane protein</topology>
    </subcellularLocation>
</comment>
<dbReference type="EMBL" id="KN823014">
    <property type="protein sequence ID" value="KIO27085.1"/>
    <property type="molecule type" value="Genomic_DNA"/>
</dbReference>
<dbReference type="OrthoDB" id="72053at2759"/>
<feature type="chain" id="PRO_5002168663" description="Thioredoxin domain-containing protein" evidence="7">
    <location>
        <begin position="21"/>
        <end position="570"/>
    </location>
</feature>
<gene>
    <name evidence="9" type="ORF">M407DRAFT_194282</name>
</gene>
<evidence type="ECO:0000256" key="5">
    <source>
        <dbReference type="ARBA" id="ARBA00045246"/>
    </source>
</evidence>
<dbReference type="PANTHER" id="PTHR46426">
    <property type="entry name" value="PROTEIN DISULFIDE-ISOMERASE TMX3"/>
    <property type="match status" value="1"/>
</dbReference>
<evidence type="ECO:0000256" key="7">
    <source>
        <dbReference type="SAM" id="SignalP"/>
    </source>
</evidence>
<evidence type="ECO:0000313" key="10">
    <source>
        <dbReference type="Proteomes" id="UP000054248"/>
    </source>
</evidence>
<keyword evidence="4 6" id="KW-0472">Membrane</keyword>
<keyword evidence="7" id="KW-0732">Signal</keyword>
<accession>A0A0C3QA67</accession>
<keyword evidence="3 6" id="KW-1133">Transmembrane helix</keyword>
<keyword evidence="2 6" id="KW-0812">Transmembrane</keyword>
<organism evidence="9 10">
    <name type="scientific">Tulasnella calospora MUT 4182</name>
    <dbReference type="NCBI Taxonomy" id="1051891"/>
    <lineage>
        <taxon>Eukaryota</taxon>
        <taxon>Fungi</taxon>
        <taxon>Dikarya</taxon>
        <taxon>Basidiomycota</taxon>
        <taxon>Agaricomycotina</taxon>
        <taxon>Agaricomycetes</taxon>
        <taxon>Cantharellales</taxon>
        <taxon>Tulasnellaceae</taxon>
        <taxon>Tulasnella</taxon>
    </lineage>
</organism>
<dbReference type="SUPFAM" id="SSF52833">
    <property type="entry name" value="Thioredoxin-like"/>
    <property type="match status" value="3"/>
</dbReference>
<protein>
    <recommendedName>
        <fullName evidence="8">Thioredoxin domain-containing protein</fullName>
    </recommendedName>
</protein>
<dbReference type="PRINTS" id="PR00421">
    <property type="entry name" value="THIOREDOXIN"/>
</dbReference>
<dbReference type="Pfam" id="PF00085">
    <property type="entry name" value="Thioredoxin"/>
    <property type="match status" value="2"/>
</dbReference>
<evidence type="ECO:0000256" key="6">
    <source>
        <dbReference type="SAM" id="Phobius"/>
    </source>
</evidence>
<evidence type="ECO:0000256" key="3">
    <source>
        <dbReference type="ARBA" id="ARBA00022989"/>
    </source>
</evidence>
<evidence type="ECO:0000256" key="1">
    <source>
        <dbReference type="ARBA" id="ARBA00004389"/>
    </source>
</evidence>
<reference evidence="9 10" key="1">
    <citation type="submission" date="2014-04" db="EMBL/GenBank/DDBJ databases">
        <authorList>
            <consortium name="DOE Joint Genome Institute"/>
            <person name="Kuo A."/>
            <person name="Girlanda M."/>
            <person name="Perotto S."/>
            <person name="Kohler A."/>
            <person name="Nagy L.G."/>
            <person name="Floudas D."/>
            <person name="Copeland A."/>
            <person name="Barry K.W."/>
            <person name="Cichocki N."/>
            <person name="Veneault-Fourrey C."/>
            <person name="LaButti K."/>
            <person name="Lindquist E.A."/>
            <person name="Lipzen A."/>
            <person name="Lundell T."/>
            <person name="Morin E."/>
            <person name="Murat C."/>
            <person name="Sun H."/>
            <person name="Tunlid A."/>
            <person name="Henrissat B."/>
            <person name="Grigoriev I.V."/>
            <person name="Hibbett D.S."/>
            <person name="Martin F."/>
            <person name="Nordberg H.P."/>
            <person name="Cantor M.N."/>
            <person name="Hua S.X."/>
        </authorList>
    </citation>
    <scope>NUCLEOTIDE SEQUENCE [LARGE SCALE GENOMIC DNA]</scope>
    <source>
        <strain evidence="9 10">MUT 4182</strain>
    </source>
</reference>
<sequence length="570" mass="63945">MLLPLSWSPLLCAFATFALGAPVAEANDLKQLSMDNFSSSVAKGLWLVEHFSPYCPHCRNFEPTWRKLTEEYQAAEAASNFYMAQVNCITQGDLCQANKIEYYPQIKLFADGVEKEVYNGDRAIAVLQKYIDTQIQSYGESVAASSQSSTHQDVISSRANPEGKVEVLTQADFKSKLDEGPLFVKFYAPWCGHCKKLAPAWAELASKMKGVANIAEVNCDEQGKLCRQEGVEGYPTLYLYNAGSRVDYKGPRKLESMENFARKAVSMGLKTIDFNSFPETAKSEKVVYLYLRTINTSSYDVSKVEEAAKSLLGDPPVVQSQDPLLWKQFDKDPSRGSVILAVKSGEVTASFNVEPTTPSQSISQWLLENKLPLFDELSADNFQSVMRSESRAFVVIVAIDTSARDADRLAADTATLNEMAKTWNASGRKIDGRPVVFVWMDGVQWQKWLKSMYGVKQASMPAIIIADHDNLLYYDIDQDKKPIHFDGPSVHQALEALEAGQLKAKHSENVVERTLRGFHHKLESFETYFSEHPFRTIGWIVALISLVIIGLWKLVQMDVDPHAQKRRRLD</sequence>
<reference evidence="10" key="2">
    <citation type="submission" date="2015-01" db="EMBL/GenBank/DDBJ databases">
        <title>Evolutionary Origins and Diversification of the Mycorrhizal Mutualists.</title>
        <authorList>
            <consortium name="DOE Joint Genome Institute"/>
            <consortium name="Mycorrhizal Genomics Consortium"/>
            <person name="Kohler A."/>
            <person name="Kuo A."/>
            <person name="Nagy L.G."/>
            <person name="Floudas D."/>
            <person name="Copeland A."/>
            <person name="Barry K.W."/>
            <person name="Cichocki N."/>
            <person name="Veneault-Fourrey C."/>
            <person name="LaButti K."/>
            <person name="Lindquist E.A."/>
            <person name="Lipzen A."/>
            <person name="Lundell T."/>
            <person name="Morin E."/>
            <person name="Murat C."/>
            <person name="Riley R."/>
            <person name="Ohm R."/>
            <person name="Sun H."/>
            <person name="Tunlid A."/>
            <person name="Henrissat B."/>
            <person name="Grigoriev I.V."/>
            <person name="Hibbett D.S."/>
            <person name="Martin F."/>
        </authorList>
    </citation>
    <scope>NUCLEOTIDE SEQUENCE [LARGE SCALE GENOMIC DNA]</scope>
    <source>
        <strain evidence="10">MUT 4182</strain>
    </source>
</reference>
<name>A0A0C3QA67_9AGAM</name>
<evidence type="ECO:0000256" key="2">
    <source>
        <dbReference type="ARBA" id="ARBA00022692"/>
    </source>
</evidence>
<feature type="transmembrane region" description="Helical" evidence="6">
    <location>
        <begin position="537"/>
        <end position="555"/>
    </location>
</feature>
<dbReference type="CDD" id="cd02961">
    <property type="entry name" value="PDI_a_family"/>
    <property type="match status" value="2"/>
</dbReference>
<evidence type="ECO:0000313" key="9">
    <source>
        <dbReference type="EMBL" id="KIO27085.1"/>
    </source>
</evidence>
<evidence type="ECO:0000259" key="8">
    <source>
        <dbReference type="PROSITE" id="PS51352"/>
    </source>
</evidence>
<evidence type="ECO:0000256" key="4">
    <source>
        <dbReference type="ARBA" id="ARBA00023136"/>
    </source>
</evidence>
<dbReference type="HOGENOM" id="CLU_021868_1_1_1"/>
<dbReference type="AlphaFoldDB" id="A0A0C3QA67"/>
<proteinExistence type="predicted"/>
<dbReference type="PANTHER" id="PTHR46426:SF1">
    <property type="entry name" value="PROTEIN DISULFIDE-ISOMERASE TMX3"/>
    <property type="match status" value="1"/>
</dbReference>